<dbReference type="GO" id="GO:0008168">
    <property type="term" value="F:methyltransferase activity"/>
    <property type="evidence" value="ECO:0007669"/>
    <property type="project" value="UniProtKB-KW"/>
</dbReference>
<proteinExistence type="predicted"/>
<keyword evidence="1" id="KW-0489">Methyltransferase</keyword>
<dbReference type="Proteomes" id="UP000198287">
    <property type="component" value="Unassembled WGS sequence"/>
</dbReference>
<dbReference type="GO" id="GO:0032259">
    <property type="term" value="P:methylation"/>
    <property type="evidence" value="ECO:0007669"/>
    <property type="project" value="UniProtKB-KW"/>
</dbReference>
<sequence length="132" mass="14870">MEEILGAVISDGIDNILHKANSGEFTRAEASWTKTGKLINYDPSFEGHLRRRDRTLSMRHRDNPKLKGLSDVGVNQATAEYRFFEAWFTCLSMTGEFNANFAQAFQKFQDLAKTHKSGIFSSNELAQCFAGI</sequence>
<keyword evidence="2" id="KW-1185">Reference proteome</keyword>
<accession>A0A226DWN1</accession>
<evidence type="ECO:0000313" key="2">
    <source>
        <dbReference type="Proteomes" id="UP000198287"/>
    </source>
</evidence>
<comment type="caution">
    <text evidence="1">The sequence shown here is derived from an EMBL/GenBank/DDBJ whole genome shotgun (WGS) entry which is preliminary data.</text>
</comment>
<protein>
    <submittedName>
        <fullName evidence="1">Ribosomal RNA small subunit methyltransferase J</fullName>
    </submittedName>
</protein>
<dbReference type="AlphaFoldDB" id="A0A226DWN1"/>
<organism evidence="1 2">
    <name type="scientific">Folsomia candida</name>
    <name type="common">Springtail</name>
    <dbReference type="NCBI Taxonomy" id="158441"/>
    <lineage>
        <taxon>Eukaryota</taxon>
        <taxon>Metazoa</taxon>
        <taxon>Ecdysozoa</taxon>
        <taxon>Arthropoda</taxon>
        <taxon>Hexapoda</taxon>
        <taxon>Collembola</taxon>
        <taxon>Entomobryomorpha</taxon>
        <taxon>Isotomoidea</taxon>
        <taxon>Isotomidae</taxon>
        <taxon>Proisotominae</taxon>
        <taxon>Folsomia</taxon>
    </lineage>
</organism>
<gene>
    <name evidence="1" type="ORF">Fcan01_15897</name>
</gene>
<dbReference type="EMBL" id="LNIX01000010">
    <property type="protein sequence ID" value="OXA49895.1"/>
    <property type="molecule type" value="Genomic_DNA"/>
</dbReference>
<name>A0A226DWN1_FOLCA</name>
<keyword evidence="1" id="KW-0808">Transferase</keyword>
<reference evidence="1 2" key="1">
    <citation type="submission" date="2015-12" db="EMBL/GenBank/DDBJ databases">
        <title>The genome of Folsomia candida.</title>
        <authorList>
            <person name="Faddeeva A."/>
            <person name="Derks M.F."/>
            <person name="Anvar Y."/>
            <person name="Smit S."/>
            <person name="Van Straalen N."/>
            <person name="Roelofs D."/>
        </authorList>
    </citation>
    <scope>NUCLEOTIDE SEQUENCE [LARGE SCALE GENOMIC DNA]</scope>
    <source>
        <strain evidence="1 2">VU population</strain>
        <tissue evidence="1">Whole body</tissue>
    </source>
</reference>
<evidence type="ECO:0000313" key="1">
    <source>
        <dbReference type="EMBL" id="OXA49895.1"/>
    </source>
</evidence>